<evidence type="ECO:0000259" key="1">
    <source>
        <dbReference type="PROSITE" id="PS51747"/>
    </source>
</evidence>
<protein>
    <submittedName>
        <fullName evidence="2">Nucleoside deaminase</fullName>
    </submittedName>
</protein>
<dbReference type="PANTHER" id="PTHR11079:SF162">
    <property type="entry name" value="RIBOFLAVIN BIOSYNTHESIS PROTEIN PYRD, CHLOROPLASTIC"/>
    <property type="match status" value="1"/>
</dbReference>
<reference evidence="3" key="1">
    <citation type="journal article" date="2019" name="Int. J. Syst. Evol. Microbiol.">
        <title>The Global Catalogue of Microorganisms (GCM) 10K type strain sequencing project: providing services to taxonomists for standard genome sequencing and annotation.</title>
        <authorList>
            <consortium name="The Broad Institute Genomics Platform"/>
            <consortium name="The Broad Institute Genome Sequencing Center for Infectious Disease"/>
            <person name="Wu L."/>
            <person name="Ma J."/>
        </authorList>
    </citation>
    <scope>NUCLEOTIDE SEQUENCE [LARGE SCALE GENOMIC DNA]</scope>
    <source>
        <strain evidence="3">JCM 15421</strain>
    </source>
</reference>
<name>A0ABP3U6X3_9GAMM</name>
<dbReference type="InterPro" id="IPR016193">
    <property type="entry name" value="Cytidine_deaminase-like"/>
</dbReference>
<gene>
    <name evidence="2" type="ORF">GCM10009105_36040</name>
</gene>
<comment type="caution">
    <text evidence="2">The sequence shown here is derived from an EMBL/GenBank/DDBJ whole genome shotgun (WGS) entry which is preliminary data.</text>
</comment>
<organism evidence="2 3">
    <name type="scientific">Dokdonella soli</name>
    <dbReference type="NCBI Taxonomy" id="529810"/>
    <lineage>
        <taxon>Bacteria</taxon>
        <taxon>Pseudomonadati</taxon>
        <taxon>Pseudomonadota</taxon>
        <taxon>Gammaproteobacteria</taxon>
        <taxon>Lysobacterales</taxon>
        <taxon>Rhodanobacteraceae</taxon>
        <taxon>Dokdonella</taxon>
    </lineage>
</organism>
<dbReference type="SUPFAM" id="SSF53927">
    <property type="entry name" value="Cytidine deaminase-like"/>
    <property type="match status" value="1"/>
</dbReference>
<proteinExistence type="predicted"/>
<evidence type="ECO:0000313" key="2">
    <source>
        <dbReference type="EMBL" id="GAA0723817.1"/>
    </source>
</evidence>
<dbReference type="EMBL" id="BAAAEU010000027">
    <property type="protein sequence ID" value="GAA0723817.1"/>
    <property type="molecule type" value="Genomic_DNA"/>
</dbReference>
<dbReference type="CDD" id="cd01285">
    <property type="entry name" value="nucleoside_deaminase"/>
    <property type="match status" value="1"/>
</dbReference>
<dbReference type="PROSITE" id="PS51747">
    <property type="entry name" value="CYT_DCMP_DEAMINASES_2"/>
    <property type="match status" value="1"/>
</dbReference>
<dbReference type="Gene3D" id="3.40.140.10">
    <property type="entry name" value="Cytidine Deaminase, domain 2"/>
    <property type="match status" value="1"/>
</dbReference>
<evidence type="ECO:0000313" key="3">
    <source>
        <dbReference type="Proteomes" id="UP001501523"/>
    </source>
</evidence>
<feature type="domain" description="CMP/dCMP-type deaminase" evidence="1">
    <location>
        <begin position="25"/>
        <end position="155"/>
    </location>
</feature>
<dbReference type="RefSeq" id="WP_343793797.1">
    <property type="nucleotide sequence ID" value="NZ_BAAAEU010000027.1"/>
</dbReference>
<keyword evidence="3" id="KW-1185">Reference proteome</keyword>
<accession>A0ABP3U6X3</accession>
<dbReference type="Proteomes" id="UP001501523">
    <property type="component" value="Unassembled WGS sequence"/>
</dbReference>
<dbReference type="PANTHER" id="PTHR11079">
    <property type="entry name" value="CYTOSINE DEAMINASE FAMILY MEMBER"/>
    <property type="match status" value="1"/>
</dbReference>
<dbReference type="Pfam" id="PF00383">
    <property type="entry name" value="dCMP_cyt_deam_1"/>
    <property type="match status" value="1"/>
</dbReference>
<sequence>MLITDLRIDLPAWIDDEVDADRVYADDAARVGLAIQLARRNVEHVTGGPFGAAIFDDAGRLIAAGVNRVLPQRCSVAHAEVMAFMAAQARVGRARLNDDGARYILATSAQPCAMCYGASIWAGIDELLIGARSSDVMELSEFDEGPLPADWIGELEKRGIAVRRDILRDEARDVFRLYAESGGARY</sequence>
<dbReference type="InterPro" id="IPR002125">
    <property type="entry name" value="CMP_dCMP_dom"/>
</dbReference>